<organism evidence="2 3">
    <name type="scientific">Luteolibacter algae</name>
    <dbReference type="NCBI Taxonomy" id="454151"/>
    <lineage>
        <taxon>Bacteria</taxon>
        <taxon>Pseudomonadati</taxon>
        <taxon>Verrucomicrobiota</taxon>
        <taxon>Verrucomicrobiia</taxon>
        <taxon>Verrucomicrobiales</taxon>
        <taxon>Verrucomicrobiaceae</taxon>
        <taxon>Luteolibacter</taxon>
    </lineage>
</organism>
<feature type="compositionally biased region" description="Basic and acidic residues" evidence="1">
    <location>
        <begin position="1"/>
        <end position="14"/>
    </location>
</feature>
<dbReference type="RefSeq" id="WP_386819876.1">
    <property type="nucleotide sequence ID" value="NZ_JBHUIT010000009.1"/>
</dbReference>
<evidence type="ECO:0000313" key="2">
    <source>
        <dbReference type="EMBL" id="MFD2256585.1"/>
    </source>
</evidence>
<proteinExistence type="predicted"/>
<comment type="caution">
    <text evidence="2">The sequence shown here is derived from an EMBL/GenBank/DDBJ whole genome shotgun (WGS) entry which is preliminary data.</text>
</comment>
<name>A0ABW5DAY7_9BACT</name>
<protein>
    <submittedName>
        <fullName evidence="2">Uncharacterized protein</fullName>
    </submittedName>
</protein>
<accession>A0ABW5DAY7</accession>
<dbReference type="Proteomes" id="UP001597375">
    <property type="component" value="Unassembled WGS sequence"/>
</dbReference>
<sequence>MSRSRHQENARADLEDYPVESSSFSDEHLADVKYSITHVPKGEPLGIGRRDKDGTGLPPVLVPSIVRNRVDTSSAIA</sequence>
<evidence type="ECO:0000256" key="1">
    <source>
        <dbReference type="SAM" id="MobiDB-lite"/>
    </source>
</evidence>
<feature type="region of interest" description="Disordered" evidence="1">
    <location>
        <begin position="1"/>
        <end position="22"/>
    </location>
</feature>
<dbReference type="EMBL" id="JBHUIT010000009">
    <property type="protein sequence ID" value="MFD2256585.1"/>
    <property type="molecule type" value="Genomic_DNA"/>
</dbReference>
<reference evidence="3" key="1">
    <citation type="journal article" date="2019" name="Int. J. Syst. Evol. Microbiol.">
        <title>The Global Catalogue of Microorganisms (GCM) 10K type strain sequencing project: providing services to taxonomists for standard genome sequencing and annotation.</title>
        <authorList>
            <consortium name="The Broad Institute Genomics Platform"/>
            <consortium name="The Broad Institute Genome Sequencing Center for Infectious Disease"/>
            <person name="Wu L."/>
            <person name="Ma J."/>
        </authorList>
    </citation>
    <scope>NUCLEOTIDE SEQUENCE [LARGE SCALE GENOMIC DNA]</scope>
    <source>
        <strain evidence="3">CGMCC 4.7106</strain>
    </source>
</reference>
<keyword evidence="3" id="KW-1185">Reference proteome</keyword>
<evidence type="ECO:0000313" key="3">
    <source>
        <dbReference type="Proteomes" id="UP001597375"/>
    </source>
</evidence>
<gene>
    <name evidence="2" type="ORF">ACFSSA_07855</name>
</gene>